<proteinExistence type="predicted"/>
<dbReference type="CDD" id="cd01276">
    <property type="entry name" value="PKCI_related"/>
    <property type="match status" value="1"/>
</dbReference>
<dbReference type="InterPro" id="IPR011146">
    <property type="entry name" value="HIT-like"/>
</dbReference>
<feature type="active site" description="Tele-AMP-histidine intermediate" evidence="1">
    <location>
        <position position="104"/>
    </location>
</feature>
<dbReference type="SUPFAM" id="SSF54197">
    <property type="entry name" value="HIT-like"/>
    <property type="match status" value="1"/>
</dbReference>
<accession>A0A7T7F429</accession>
<name>A0A7T7F429_9BACT</name>
<dbReference type="GO" id="GO:0003824">
    <property type="term" value="F:catalytic activity"/>
    <property type="evidence" value="ECO:0007669"/>
    <property type="project" value="InterPro"/>
</dbReference>
<dbReference type="InterPro" id="IPR036265">
    <property type="entry name" value="HIT-like_sf"/>
</dbReference>
<evidence type="ECO:0000259" key="4">
    <source>
        <dbReference type="PROSITE" id="PS51084"/>
    </source>
</evidence>
<dbReference type="InterPro" id="IPR001310">
    <property type="entry name" value="Histidine_triad_HIT"/>
</dbReference>
<dbReference type="PRINTS" id="PR00332">
    <property type="entry name" value="HISTRIAD"/>
</dbReference>
<sequence length="118" mass="12866">MALMTLFEKIIAGEIHANFVHKDDVCVAFQDIDPQAPTHILIVPRKPIPRVGEADASDQSTLGHLLLVAGQIAKEQGFENPETDGFRVVINHGKNGGEAVPHLHVHLLAGRQMQWPPG</sequence>
<dbReference type="EMBL" id="CP066776">
    <property type="protein sequence ID" value="QQL46379.1"/>
    <property type="molecule type" value="Genomic_DNA"/>
</dbReference>
<feature type="domain" description="HIT" evidence="4">
    <location>
        <begin position="6"/>
        <end position="118"/>
    </location>
</feature>
<evidence type="ECO:0000256" key="3">
    <source>
        <dbReference type="PROSITE-ProRule" id="PRU00464"/>
    </source>
</evidence>
<dbReference type="Pfam" id="PF01230">
    <property type="entry name" value="HIT"/>
    <property type="match status" value="1"/>
</dbReference>
<evidence type="ECO:0000256" key="2">
    <source>
        <dbReference type="PIRSR" id="PIRSR601310-3"/>
    </source>
</evidence>
<reference evidence="5 6" key="1">
    <citation type="submission" date="2020-12" db="EMBL/GenBank/DDBJ databases">
        <title>Sulforoseuscoccus oceanibium gen. nov., sp. nov., a representative of the phylum Verrucomicrobia with special cytoplasmic membrane, and proposal of Sulforoseuscoccusaceae fam. nov.</title>
        <authorList>
            <person name="Xi F."/>
        </authorList>
    </citation>
    <scope>NUCLEOTIDE SEQUENCE [LARGE SCALE GENOMIC DNA]</scope>
    <source>
        <strain evidence="5 6">T37</strain>
    </source>
</reference>
<dbReference type="Proteomes" id="UP000475117">
    <property type="component" value="Chromosome"/>
</dbReference>
<dbReference type="PROSITE" id="PS51084">
    <property type="entry name" value="HIT_2"/>
    <property type="match status" value="1"/>
</dbReference>
<gene>
    <name evidence="5" type="ORF">G3M56_006145</name>
</gene>
<feature type="short sequence motif" description="Histidine triad motif" evidence="2 3">
    <location>
        <begin position="102"/>
        <end position="106"/>
    </location>
</feature>
<protein>
    <submittedName>
        <fullName evidence="5">Histidine triad nucleotide-binding protein</fullName>
    </submittedName>
</protein>
<organism evidence="5 6">
    <name type="scientific">Sulfuriroseicoccus oceanibius</name>
    <dbReference type="NCBI Taxonomy" id="2707525"/>
    <lineage>
        <taxon>Bacteria</taxon>
        <taxon>Pseudomonadati</taxon>
        <taxon>Verrucomicrobiota</taxon>
        <taxon>Verrucomicrobiia</taxon>
        <taxon>Verrucomicrobiales</taxon>
        <taxon>Verrucomicrobiaceae</taxon>
        <taxon>Sulfuriroseicoccus</taxon>
    </lineage>
</organism>
<evidence type="ECO:0000313" key="6">
    <source>
        <dbReference type="Proteomes" id="UP000475117"/>
    </source>
</evidence>
<dbReference type="Gene3D" id="3.30.428.10">
    <property type="entry name" value="HIT-like"/>
    <property type="match status" value="1"/>
</dbReference>
<evidence type="ECO:0000256" key="1">
    <source>
        <dbReference type="PIRSR" id="PIRSR601310-1"/>
    </source>
</evidence>
<dbReference type="KEGG" id="soa:G3M56_006145"/>
<dbReference type="AlphaFoldDB" id="A0A7T7F429"/>
<dbReference type="PANTHER" id="PTHR23089">
    <property type="entry name" value="HISTIDINE TRIAD HIT PROTEIN"/>
    <property type="match status" value="1"/>
</dbReference>
<evidence type="ECO:0000313" key="5">
    <source>
        <dbReference type="EMBL" id="QQL46379.1"/>
    </source>
</evidence>
<keyword evidence="6" id="KW-1185">Reference proteome</keyword>